<feature type="transmembrane region" description="Helical" evidence="5">
    <location>
        <begin position="96"/>
        <end position="118"/>
    </location>
</feature>
<sequence length="239" mass="26081">MAGARHLSFLLSHAKALAFLATTIIDVVHGCGAGKRNAECSADQNSVKIQLKSVDILRNGNDRNPQGIWVHYPSVSKAFQLAQLNPVTPGKLKANLLIFFISSYVILAAASTFLLNTVHSINTGKLRKAAKVPYPQTQAEPSRTDIEAMRFNCAQRAHMNYLEQQPSLLGALLIAGVKFPLISAGLGVFWSVSRYMYMVGYSTGAENGKGRYRGIYFYLAQLGLIGLAVYNGVTMILEK</sequence>
<dbReference type="GO" id="GO:0005783">
    <property type="term" value="C:endoplasmic reticulum"/>
    <property type="evidence" value="ECO:0007669"/>
    <property type="project" value="TreeGrafter"/>
</dbReference>
<dbReference type="InterPro" id="IPR050997">
    <property type="entry name" value="MAPEG"/>
</dbReference>
<proteinExistence type="predicted"/>
<evidence type="ECO:0000256" key="5">
    <source>
        <dbReference type="SAM" id="Phobius"/>
    </source>
</evidence>
<dbReference type="GO" id="GO:0140825">
    <property type="term" value="F:lactoperoxidase activity"/>
    <property type="evidence" value="ECO:0007669"/>
    <property type="project" value="UniProtKB-EC"/>
</dbReference>
<reference evidence="7 8" key="1">
    <citation type="submission" date="2018-05" db="EMBL/GenBank/DDBJ databases">
        <title>Draft genome sequence of Scytalidium lignicola DSM 105466, a ubiquitous saprotrophic fungus.</title>
        <authorList>
            <person name="Buettner E."/>
            <person name="Gebauer A.M."/>
            <person name="Hofrichter M."/>
            <person name="Liers C."/>
            <person name="Kellner H."/>
        </authorList>
    </citation>
    <scope>NUCLEOTIDE SEQUENCE [LARGE SCALE GENOMIC DNA]</scope>
    <source>
        <strain evidence="7 8">DSM 105466</strain>
    </source>
</reference>
<feature type="chain" id="PRO_5017698364" evidence="6">
    <location>
        <begin position="31"/>
        <end position="239"/>
    </location>
</feature>
<evidence type="ECO:0000256" key="3">
    <source>
        <dbReference type="ARBA" id="ARBA00022989"/>
    </source>
</evidence>
<evidence type="ECO:0000256" key="1">
    <source>
        <dbReference type="ARBA" id="ARBA00004141"/>
    </source>
</evidence>
<gene>
    <name evidence="7" type="ORF">B7463_g9673</name>
</gene>
<keyword evidence="7" id="KW-0560">Oxidoreductase</keyword>
<dbReference type="SUPFAM" id="SSF161084">
    <property type="entry name" value="MAPEG domain-like"/>
    <property type="match status" value="1"/>
</dbReference>
<keyword evidence="7" id="KW-0575">Peroxidase</keyword>
<comment type="caution">
    <text evidence="7">The sequence shown here is derived from an EMBL/GenBank/DDBJ whole genome shotgun (WGS) entry which is preliminary data.</text>
</comment>
<dbReference type="GO" id="GO:0004364">
    <property type="term" value="F:glutathione transferase activity"/>
    <property type="evidence" value="ECO:0007669"/>
    <property type="project" value="UniProtKB-EC"/>
</dbReference>
<protein>
    <submittedName>
        <fullName evidence="7">Glutathione transferase/Glutathione peroxidase/Peroxidase</fullName>
        <ecNumber evidence="7">1.11.1.7</ecNumber>
        <ecNumber evidence="7">1.11.1.9</ecNumber>
        <ecNumber evidence="7">2.5.1.18</ecNumber>
    </submittedName>
</protein>
<dbReference type="GO" id="GO:0004602">
    <property type="term" value="F:glutathione peroxidase activity"/>
    <property type="evidence" value="ECO:0007669"/>
    <property type="project" value="UniProtKB-EC"/>
</dbReference>
<dbReference type="AlphaFoldDB" id="A0A3E2GZW3"/>
<keyword evidence="4 5" id="KW-0472">Membrane</keyword>
<dbReference type="GO" id="GO:0016020">
    <property type="term" value="C:membrane"/>
    <property type="evidence" value="ECO:0007669"/>
    <property type="project" value="UniProtKB-SubCell"/>
</dbReference>
<dbReference type="EC" id="2.5.1.18" evidence="7"/>
<dbReference type="EMBL" id="NCSJ02000248">
    <property type="protein sequence ID" value="RFU26685.1"/>
    <property type="molecule type" value="Genomic_DNA"/>
</dbReference>
<dbReference type="Gene3D" id="1.20.120.550">
    <property type="entry name" value="Membrane associated eicosanoid/glutathione metabolism-like domain"/>
    <property type="match status" value="1"/>
</dbReference>
<dbReference type="InterPro" id="IPR001129">
    <property type="entry name" value="Membr-assoc_MAPEG"/>
</dbReference>
<dbReference type="OrthoDB" id="410651at2759"/>
<dbReference type="Pfam" id="PF01124">
    <property type="entry name" value="MAPEG"/>
    <property type="match status" value="1"/>
</dbReference>
<evidence type="ECO:0000256" key="4">
    <source>
        <dbReference type="ARBA" id="ARBA00023136"/>
    </source>
</evidence>
<dbReference type="InterPro" id="IPR023352">
    <property type="entry name" value="MAPEG-like_dom_sf"/>
</dbReference>
<feature type="non-terminal residue" evidence="7">
    <location>
        <position position="1"/>
    </location>
</feature>
<keyword evidence="3 5" id="KW-1133">Transmembrane helix</keyword>
<dbReference type="PANTHER" id="PTHR10250:SF26">
    <property type="entry name" value="GLUTATHIONE S-TRANSFERASE 3, MITOCHONDRIAL"/>
    <property type="match status" value="1"/>
</dbReference>
<keyword evidence="7" id="KW-0808">Transferase</keyword>
<dbReference type="EC" id="1.11.1.7" evidence="7"/>
<feature type="transmembrane region" description="Helical" evidence="5">
    <location>
        <begin position="215"/>
        <end position="237"/>
    </location>
</feature>
<dbReference type="Proteomes" id="UP000258309">
    <property type="component" value="Unassembled WGS sequence"/>
</dbReference>
<feature type="signal peptide" evidence="6">
    <location>
        <begin position="1"/>
        <end position="30"/>
    </location>
</feature>
<comment type="subcellular location">
    <subcellularLocation>
        <location evidence="1">Membrane</location>
        <topology evidence="1">Multi-pass membrane protein</topology>
    </subcellularLocation>
</comment>
<dbReference type="EC" id="1.11.1.9" evidence="7"/>
<name>A0A3E2GZW3_SCYLI</name>
<keyword evidence="8" id="KW-1185">Reference proteome</keyword>
<evidence type="ECO:0000256" key="2">
    <source>
        <dbReference type="ARBA" id="ARBA00022692"/>
    </source>
</evidence>
<evidence type="ECO:0000256" key="6">
    <source>
        <dbReference type="SAM" id="SignalP"/>
    </source>
</evidence>
<feature type="non-terminal residue" evidence="7">
    <location>
        <position position="239"/>
    </location>
</feature>
<organism evidence="7 8">
    <name type="scientific">Scytalidium lignicola</name>
    <name type="common">Hyphomycete</name>
    <dbReference type="NCBI Taxonomy" id="5539"/>
    <lineage>
        <taxon>Eukaryota</taxon>
        <taxon>Fungi</taxon>
        <taxon>Dikarya</taxon>
        <taxon>Ascomycota</taxon>
        <taxon>Pezizomycotina</taxon>
        <taxon>Leotiomycetes</taxon>
        <taxon>Leotiomycetes incertae sedis</taxon>
        <taxon>Scytalidium</taxon>
    </lineage>
</organism>
<dbReference type="STRING" id="5539.A0A3E2GZW3"/>
<feature type="transmembrane region" description="Helical" evidence="5">
    <location>
        <begin position="168"/>
        <end position="192"/>
    </location>
</feature>
<keyword evidence="2 5" id="KW-0812">Transmembrane</keyword>
<accession>A0A3E2GZW3</accession>
<evidence type="ECO:0000313" key="8">
    <source>
        <dbReference type="Proteomes" id="UP000258309"/>
    </source>
</evidence>
<dbReference type="PANTHER" id="PTHR10250">
    <property type="entry name" value="MICROSOMAL GLUTATHIONE S-TRANSFERASE"/>
    <property type="match status" value="1"/>
</dbReference>
<dbReference type="GO" id="GO:0005635">
    <property type="term" value="C:nuclear envelope"/>
    <property type="evidence" value="ECO:0007669"/>
    <property type="project" value="TreeGrafter"/>
</dbReference>
<keyword evidence="6" id="KW-0732">Signal</keyword>
<evidence type="ECO:0000313" key="7">
    <source>
        <dbReference type="EMBL" id="RFU26685.1"/>
    </source>
</evidence>